<protein>
    <submittedName>
        <fullName evidence="1">Uncharacterized protein</fullName>
    </submittedName>
</protein>
<evidence type="ECO:0000313" key="1">
    <source>
        <dbReference type="EMBL" id="AFA44655.1"/>
    </source>
</evidence>
<reference evidence="1 2" key="1">
    <citation type="journal article" date="2012" name="J. Virol.">
        <title>Genome of Klebsiella sp.-Infecting Bacteriophage vB_KleM_RaK2.</title>
        <authorList>
            <person name="Simoliunas E."/>
            <person name="Kaliniene L."/>
            <person name="Truncaite L."/>
            <person name="Klausa V."/>
            <person name="Zajanckauskaite A."/>
            <person name="Meskys R."/>
        </authorList>
    </citation>
    <scope>NUCLEOTIDE SEQUENCE [LARGE SCALE GENOMIC DNA]</scope>
</reference>
<accession>H6X4I9</accession>
<organism evidence="1 2">
    <name type="scientific">Klebsiella phage vB_KleM_RaK2</name>
    <dbReference type="NCBI Taxonomy" id="1147094"/>
    <lineage>
        <taxon>Viruses</taxon>
        <taxon>Duplodnaviria</taxon>
        <taxon>Heunggongvirae</taxon>
        <taxon>Uroviricota</taxon>
        <taxon>Caudoviricetes</taxon>
        <taxon>Alcyoneusvirus</taxon>
        <taxon>Alcyoneusvirus RaK2</taxon>
    </lineage>
</organism>
<keyword evidence="2" id="KW-1185">Reference proteome</keyword>
<dbReference type="EMBL" id="JQ513383">
    <property type="protein sequence ID" value="AFA44655.1"/>
    <property type="molecule type" value="Genomic_DNA"/>
</dbReference>
<dbReference type="GeneID" id="14012970"/>
<name>H6X4I9_9CAUD</name>
<dbReference type="Proteomes" id="UP000007524">
    <property type="component" value="Segment"/>
</dbReference>
<gene>
    <name evidence="1" type="ORF">RaK2_00382</name>
</gene>
<dbReference type="KEGG" id="vg:14012970"/>
<dbReference type="RefSeq" id="YP_007007537.1">
    <property type="nucleotide sequence ID" value="NC_019526.1"/>
</dbReference>
<proteinExistence type="predicted"/>
<sequence length="58" mass="7018">MHKIIDYSGLQEDELFQMHLVYDKVLNLDFYTLTYIQTKMRELSKIYTADFKIITPEI</sequence>
<evidence type="ECO:0000313" key="2">
    <source>
        <dbReference type="Proteomes" id="UP000007524"/>
    </source>
</evidence>